<organism evidence="3 4">
    <name type="scientific">Ramularia collo-cygni</name>
    <dbReference type="NCBI Taxonomy" id="112498"/>
    <lineage>
        <taxon>Eukaryota</taxon>
        <taxon>Fungi</taxon>
        <taxon>Dikarya</taxon>
        <taxon>Ascomycota</taxon>
        <taxon>Pezizomycotina</taxon>
        <taxon>Dothideomycetes</taxon>
        <taxon>Dothideomycetidae</taxon>
        <taxon>Mycosphaerellales</taxon>
        <taxon>Mycosphaerellaceae</taxon>
        <taxon>Ramularia</taxon>
    </lineage>
</organism>
<evidence type="ECO:0000256" key="1">
    <source>
        <dbReference type="SAM" id="MobiDB-lite"/>
    </source>
</evidence>
<proteinExistence type="predicted"/>
<dbReference type="OrthoDB" id="3647166at2759"/>
<keyword evidence="4" id="KW-1185">Reference proteome</keyword>
<dbReference type="GeneID" id="35595949"/>
<feature type="region of interest" description="Disordered" evidence="1">
    <location>
        <begin position="156"/>
        <end position="192"/>
    </location>
</feature>
<accession>A0A2D3UN38</accession>
<dbReference type="STRING" id="112498.A0A2D3UN38"/>
<feature type="signal peptide" evidence="2">
    <location>
        <begin position="1"/>
        <end position="18"/>
    </location>
</feature>
<evidence type="ECO:0000313" key="3">
    <source>
        <dbReference type="EMBL" id="CZT14598.1"/>
    </source>
</evidence>
<protein>
    <submittedName>
        <fullName evidence="3">Uncharacterized protein</fullName>
    </submittedName>
</protein>
<keyword evidence="2" id="KW-0732">Signal</keyword>
<name>A0A2D3UN38_9PEZI</name>
<feature type="chain" id="PRO_5013736759" evidence="2">
    <location>
        <begin position="19"/>
        <end position="331"/>
    </location>
</feature>
<dbReference type="EMBL" id="FJUY01000001">
    <property type="protein sequence ID" value="CZT14598.1"/>
    <property type="molecule type" value="Genomic_DNA"/>
</dbReference>
<dbReference type="Proteomes" id="UP000225277">
    <property type="component" value="Unassembled WGS sequence"/>
</dbReference>
<evidence type="ECO:0000313" key="4">
    <source>
        <dbReference type="Proteomes" id="UP000225277"/>
    </source>
</evidence>
<reference evidence="3 4" key="1">
    <citation type="submission" date="2016-03" db="EMBL/GenBank/DDBJ databases">
        <authorList>
            <person name="Ploux O."/>
        </authorList>
    </citation>
    <scope>NUCLEOTIDE SEQUENCE [LARGE SCALE GENOMIC DNA]</scope>
    <source>
        <strain evidence="3 4">URUG2</strain>
    </source>
</reference>
<dbReference type="AlphaFoldDB" id="A0A2D3UN38"/>
<gene>
    <name evidence="3" type="ORF">RCC_00573</name>
</gene>
<sequence length="331" mass="34615">MQTSIATIIAFCAISVLAAPPARRDEWQPTTSTASWPEGAPIPAPTDHPNTEWQPQGNQTCIYITSNYQWTGYGINLCNTAGVCADKLPDGLSGKVMSAGPSLDQVCFLYSDQYCTGERSEPIFHPGYGNLDDIGFANMAESWKCFKVWPTEDSDPPSSVVPSSAPSSSAPSSSAPSSSAPSSSAPSSSATSSAIPSVLTTTFTTTISTPLTMTITTTTTVLTVQTVPVGVSTTRFAASDPQTTPGGLPISRTQSAVQVSSIPLNTPTLTPSSVPKANITPSMVSIPRLTPTAFNPMVPGHFSMPPEICDGPAGVIKKFDVRDTALAVQYD</sequence>
<feature type="region of interest" description="Disordered" evidence="1">
    <location>
        <begin position="24"/>
        <end position="44"/>
    </location>
</feature>
<evidence type="ECO:0000256" key="2">
    <source>
        <dbReference type="SAM" id="SignalP"/>
    </source>
</evidence>
<dbReference type="RefSeq" id="XP_023621495.1">
    <property type="nucleotide sequence ID" value="XM_023765727.1"/>
</dbReference>